<dbReference type="FunFam" id="3.40.50.1240:FF:000105">
    <property type="entry name" value="Uncharacterized protein"/>
    <property type="match status" value="1"/>
</dbReference>
<dbReference type="InterPro" id="IPR013078">
    <property type="entry name" value="His_Pase_superF_clade-1"/>
</dbReference>
<dbReference type="Proteomes" id="UP000689195">
    <property type="component" value="Unassembled WGS sequence"/>
</dbReference>
<dbReference type="SMART" id="SM00855">
    <property type="entry name" value="PGAM"/>
    <property type="match status" value="1"/>
</dbReference>
<dbReference type="Pfam" id="PF00300">
    <property type="entry name" value="His_Phos_1"/>
    <property type="match status" value="1"/>
</dbReference>
<evidence type="ECO:0008006" key="3">
    <source>
        <dbReference type="Google" id="ProtNLM"/>
    </source>
</evidence>
<gene>
    <name evidence="1" type="ORF">PPENT_87.1.T0400217</name>
</gene>
<sequence>MIFFVRHGERADQTNDNGERKRIQKSFDPHLTNIGDKQARMTGAHLNKLIQEYANEKQIQVKDLQINFMTSPFLRCIQTSINLMREIPNNSKLYIQDEIGELMYTYDFSSNILDKLHLRTEQHPILTKEYQNGVQIIKERFIKNPNLPQPVFPENDNLCFNRIKAFMVELKSQMDKLPNKTNTINICVTHQGVVELSLMIEKVKNHNWIDYCGVSQFILEDNGNVKIGIKGQSFWK</sequence>
<dbReference type="EMBL" id="CAJJDO010000040">
    <property type="protein sequence ID" value="CAD8164090.1"/>
    <property type="molecule type" value="Genomic_DNA"/>
</dbReference>
<keyword evidence="2" id="KW-1185">Reference proteome</keyword>
<comment type="caution">
    <text evidence="1">The sequence shown here is derived from an EMBL/GenBank/DDBJ whole genome shotgun (WGS) entry which is preliminary data.</text>
</comment>
<organism evidence="1 2">
    <name type="scientific">Paramecium pentaurelia</name>
    <dbReference type="NCBI Taxonomy" id="43138"/>
    <lineage>
        <taxon>Eukaryota</taxon>
        <taxon>Sar</taxon>
        <taxon>Alveolata</taxon>
        <taxon>Ciliophora</taxon>
        <taxon>Intramacronucleata</taxon>
        <taxon>Oligohymenophorea</taxon>
        <taxon>Peniculida</taxon>
        <taxon>Parameciidae</taxon>
        <taxon>Paramecium</taxon>
    </lineage>
</organism>
<dbReference type="InterPro" id="IPR051710">
    <property type="entry name" value="Phosphatase_SH3-domain"/>
</dbReference>
<dbReference type="PANTHER" id="PTHR16469">
    <property type="entry name" value="UBIQUITIN-ASSOCIATED AND SH3 DOMAIN-CONTAINING BA-RELATED"/>
    <property type="match status" value="1"/>
</dbReference>
<name>A0A8S1UGX3_9CILI</name>
<dbReference type="CDD" id="cd07067">
    <property type="entry name" value="HP_PGM_like"/>
    <property type="match status" value="1"/>
</dbReference>
<reference evidence="1" key="1">
    <citation type="submission" date="2021-01" db="EMBL/GenBank/DDBJ databases">
        <authorList>
            <consortium name="Genoscope - CEA"/>
            <person name="William W."/>
        </authorList>
    </citation>
    <scope>NUCLEOTIDE SEQUENCE</scope>
</reference>
<evidence type="ECO:0000313" key="2">
    <source>
        <dbReference type="Proteomes" id="UP000689195"/>
    </source>
</evidence>
<proteinExistence type="predicted"/>
<dbReference type="OrthoDB" id="302430at2759"/>
<accession>A0A8S1UGX3</accession>
<evidence type="ECO:0000313" key="1">
    <source>
        <dbReference type="EMBL" id="CAD8164090.1"/>
    </source>
</evidence>
<protein>
    <recommendedName>
        <fullName evidence="3">Phosphoglycerate mutase</fullName>
    </recommendedName>
</protein>
<dbReference type="AlphaFoldDB" id="A0A8S1UGX3"/>
<dbReference type="PANTHER" id="PTHR16469:SF27">
    <property type="entry name" value="UBIQUITIN-ASSOCIATED AND SH3 DOMAIN-CONTAINING BA-RELATED"/>
    <property type="match status" value="1"/>
</dbReference>